<dbReference type="GO" id="GO:0003677">
    <property type="term" value="F:DNA binding"/>
    <property type="evidence" value="ECO:0007669"/>
    <property type="project" value="InterPro"/>
</dbReference>
<keyword evidence="4" id="KW-0804">Transcription</keyword>
<keyword evidence="2" id="KW-0479">Metal-binding</keyword>
<feature type="region of interest" description="Disordered" evidence="6">
    <location>
        <begin position="1"/>
        <end position="20"/>
    </location>
</feature>
<dbReference type="Proteomes" id="UP000736672">
    <property type="component" value="Unassembled WGS sequence"/>
</dbReference>
<evidence type="ECO:0000256" key="1">
    <source>
        <dbReference type="ARBA" id="ARBA00004123"/>
    </source>
</evidence>
<evidence type="ECO:0000313" key="8">
    <source>
        <dbReference type="EMBL" id="KAH7252891.1"/>
    </source>
</evidence>
<feature type="domain" description="Zn(2)-C6 fungal-type" evidence="7">
    <location>
        <begin position="33"/>
        <end position="63"/>
    </location>
</feature>
<keyword evidence="3" id="KW-0805">Transcription regulation</keyword>
<protein>
    <submittedName>
        <fullName evidence="8">Fungal-specific transcription factor domain-containing protein</fullName>
    </submittedName>
</protein>
<dbReference type="OrthoDB" id="424974at2759"/>
<dbReference type="EMBL" id="JAGTJS010000011">
    <property type="protein sequence ID" value="KAH7252891.1"/>
    <property type="molecule type" value="Genomic_DNA"/>
</dbReference>
<dbReference type="PANTHER" id="PTHR47338:SF4">
    <property type="entry name" value="ZN(II)2CYS6 TRANSCRIPTION FACTOR (EUROFUNG)"/>
    <property type="match status" value="1"/>
</dbReference>
<dbReference type="GO" id="GO:0008270">
    <property type="term" value="F:zinc ion binding"/>
    <property type="evidence" value="ECO:0007669"/>
    <property type="project" value="InterPro"/>
</dbReference>
<sequence length="617" mass="68841">MAEASAESPTPSRCSPRSKPAAAFDAIRRVRQACTTCRNRKVKCSGDRPKCFNCRRTNLTCQYGDQAKSDTLQPTSTTRFQSVQHGGILAPPTSQAWNIDAGSGDAVVSTPSNSRPSTALPPPEALRSLVDVYFRHVHNQPYSYFQEANFRQKLALGLLPKCLIMAIIASALRFSNDTYYEDSIQEAIESYAKESWVYILKQHMTNDNSPDIHVVQAASILAIIDFTAGRTSSGWLKIGLAVRISQDLRLMQEPDNSLPPAEQEERRRVFWSVFLLDRLVSCGESHPLAIQEEDCHVQLPCDEETFQAGVWKKTATLKQVLTWKTGDQVEGLRSNFALVILAATALGRCAKHVLQDREMDNVRPHDHKPLPLGPDCLLMLVDHHLQMQGPSLDTTLAQYRKLDGMLDDQVVGHIVFARVVFHLCHCLLNHPLLIRLRLQRLKVRISPVIFARAVQASCDHACELVTLLDNEALAGSHNHPSFYAYSILHAKHSRGEACDPCLVQGSHRALRALEEFGRFWDHAVKMRDRILWLDSYVQSFATLLDPTTDYNPEPATASMMRVMVDYGAMCNSPGVVDGIKEAPTPNTSRMLSMLDFDMGFDHLGYPGPPCTGPNPTM</sequence>
<dbReference type="AlphaFoldDB" id="A0A9P9H8W0"/>
<evidence type="ECO:0000313" key="9">
    <source>
        <dbReference type="Proteomes" id="UP000736672"/>
    </source>
</evidence>
<dbReference type="GO" id="GO:0000981">
    <property type="term" value="F:DNA-binding transcription factor activity, RNA polymerase II-specific"/>
    <property type="evidence" value="ECO:0007669"/>
    <property type="project" value="InterPro"/>
</dbReference>
<evidence type="ECO:0000256" key="2">
    <source>
        <dbReference type="ARBA" id="ARBA00022723"/>
    </source>
</evidence>
<evidence type="ECO:0000256" key="5">
    <source>
        <dbReference type="ARBA" id="ARBA00023242"/>
    </source>
</evidence>
<dbReference type="SMART" id="SM00066">
    <property type="entry name" value="GAL4"/>
    <property type="match status" value="1"/>
</dbReference>
<dbReference type="GO" id="GO:0006351">
    <property type="term" value="P:DNA-templated transcription"/>
    <property type="evidence" value="ECO:0007669"/>
    <property type="project" value="InterPro"/>
</dbReference>
<keyword evidence="5" id="KW-0539">Nucleus</keyword>
<name>A0A9P9H8W0_FUSSL</name>
<dbReference type="SMART" id="SM00906">
    <property type="entry name" value="Fungal_trans"/>
    <property type="match status" value="1"/>
</dbReference>
<comment type="subcellular location">
    <subcellularLocation>
        <location evidence="1">Nucleus</location>
    </subcellularLocation>
</comment>
<dbReference type="InterPro" id="IPR001138">
    <property type="entry name" value="Zn2Cys6_DnaBD"/>
</dbReference>
<dbReference type="CDD" id="cd12148">
    <property type="entry name" value="fungal_TF_MHR"/>
    <property type="match status" value="1"/>
</dbReference>
<dbReference type="Pfam" id="PF04082">
    <property type="entry name" value="Fungal_trans"/>
    <property type="match status" value="1"/>
</dbReference>
<dbReference type="Gene3D" id="4.10.240.10">
    <property type="entry name" value="Zn(2)-C6 fungal-type DNA-binding domain"/>
    <property type="match status" value="1"/>
</dbReference>
<dbReference type="PROSITE" id="PS00463">
    <property type="entry name" value="ZN2_CY6_FUNGAL_1"/>
    <property type="match status" value="1"/>
</dbReference>
<reference evidence="8" key="1">
    <citation type="journal article" date="2021" name="Nat. Commun.">
        <title>Genetic determinants of endophytism in the Arabidopsis root mycobiome.</title>
        <authorList>
            <person name="Mesny F."/>
            <person name="Miyauchi S."/>
            <person name="Thiergart T."/>
            <person name="Pickel B."/>
            <person name="Atanasova L."/>
            <person name="Karlsson M."/>
            <person name="Huettel B."/>
            <person name="Barry K.W."/>
            <person name="Haridas S."/>
            <person name="Chen C."/>
            <person name="Bauer D."/>
            <person name="Andreopoulos W."/>
            <person name="Pangilinan J."/>
            <person name="LaButti K."/>
            <person name="Riley R."/>
            <person name="Lipzen A."/>
            <person name="Clum A."/>
            <person name="Drula E."/>
            <person name="Henrissat B."/>
            <person name="Kohler A."/>
            <person name="Grigoriev I.V."/>
            <person name="Martin F.M."/>
            <person name="Hacquard S."/>
        </authorList>
    </citation>
    <scope>NUCLEOTIDE SEQUENCE</scope>
    <source>
        <strain evidence="8">FSSC 5 MPI-SDFR-AT-0091</strain>
    </source>
</reference>
<dbReference type="Pfam" id="PF00172">
    <property type="entry name" value="Zn_clus"/>
    <property type="match status" value="1"/>
</dbReference>
<organism evidence="8 9">
    <name type="scientific">Fusarium solani</name>
    <name type="common">Filamentous fungus</name>
    <dbReference type="NCBI Taxonomy" id="169388"/>
    <lineage>
        <taxon>Eukaryota</taxon>
        <taxon>Fungi</taxon>
        <taxon>Dikarya</taxon>
        <taxon>Ascomycota</taxon>
        <taxon>Pezizomycotina</taxon>
        <taxon>Sordariomycetes</taxon>
        <taxon>Hypocreomycetidae</taxon>
        <taxon>Hypocreales</taxon>
        <taxon>Nectriaceae</taxon>
        <taxon>Fusarium</taxon>
        <taxon>Fusarium solani species complex</taxon>
    </lineage>
</organism>
<dbReference type="InterPro" id="IPR050815">
    <property type="entry name" value="TF_fung"/>
</dbReference>
<comment type="caution">
    <text evidence="8">The sequence shown here is derived from an EMBL/GenBank/DDBJ whole genome shotgun (WGS) entry which is preliminary data.</text>
</comment>
<dbReference type="InterPro" id="IPR036864">
    <property type="entry name" value="Zn2-C6_fun-type_DNA-bd_sf"/>
</dbReference>
<evidence type="ECO:0000259" key="7">
    <source>
        <dbReference type="PROSITE" id="PS50048"/>
    </source>
</evidence>
<dbReference type="InterPro" id="IPR007219">
    <property type="entry name" value="XnlR_reg_dom"/>
</dbReference>
<dbReference type="PANTHER" id="PTHR47338">
    <property type="entry name" value="ZN(II)2CYS6 TRANSCRIPTION FACTOR (EUROFUNG)-RELATED"/>
    <property type="match status" value="1"/>
</dbReference>
<dbReference type="SUPFAM" id="SSF57701">
    <property type="entry name" value="Zn2/Cys6 DNA-binding domain"/>
    <property type="match status" value="1"/>
</dbReference>
<gene>
    <name evidence="8" type="ORF">B0J15DRAFT_513205</name>
</gene>
<accession>A0A9P9H8W0</accession>
<dbReference type="PROSITE" id="PS50048">
    <property type="entry name" value="ZN2_CY6_FUNGAL_2"/>
    <property type="match status" value="1"/>
</dbReference>
<proteinExistence type="predicted"/>
<evidence type="ECO:0000256" key="6">
    <source>
        <dbReference type="SAM" id="MobiDB-lite"/>
    </source>
</evidence>
<dbReference type="CDD" id="cd00067">
    <property type="entry name" value="GAL4"/>
    <property type="match status" value="1"/>
</dbReference>
<evidence type="ECO:0000256" key="4">
    <source>
        <dbReference type="ARBA" id="ARBA00023163"/>
    </source>
</evidence>
<keyword evidence="9" id="KW-1185">Reference proteome</keyword>
<dbReference type="GO" id="GO:0005634">
    <property type="term" value="C:nucleus"/>
    <property type="evidence" value="ECO:0007669"/>
    <property type="project" value="UniProtKB-SubCell"/>
</dbReference>
<evidence type="ECO:0000256" key="3">
    <source>
        <dbReference type="ARBA" id="ARBA00023015"/>
    </source>
</evidence>